<dbReference type="SUPFAM" id="SSF54534">
    <property type="entry name" value="FKBP-like"/>
    <property type="match status" value="1"/>
</dbReference>
<dbReference type="RefSeq" id="WP_320380092.1">
    <property type="nucleotide sequence ID" value="NZ_JAWDIQ010000002.1"/>
</dbReference>
<evidence type="ECO:0000256" key="5">
    <source>
        <dbReference type="HAMAP-Rule" id="MF_01145"/>
    </source>
</evidence>
<dbReference type="PROSITE" id="PS51257">
    <property type="entry name" value="PROKAR_LIPOPROTEIN"/>
    <property type="match status" value="1"/>
</dbReference>
<comment type="caution">
    <text evidence="8">The sequence shown here is derived from an EMBL/GenBank/DDBJ whole genome shotgun (WGS) entry which is preliminary data.</text>
</comment>
<keyword evidence="2 5" id="KW-0732">Signal</keyword>
<evidence type="ECO:0000256" key="2">
    <source>
        <dbReference type="ARBA" id="ARBA00022729"/>
    </source>
</evidence>
<keyword evidence="5" id="KW-1003">Cell membrane</keyword>
<dbReference type="EMBL" id="JAWDIQ010000002">
    <property type="protein sequence ID" value="MDY0409294.1"/>
    <property type="molecule type" value="Genomic_DNA"/>
</dbReference>
<keyword evidence="9" id="KW-1185">Reference proteome</keyword>
<evidence type="ECO:0000313" key="8">
    <source>
        <dbReference type="EMBL" id="MDY0409294.1"/>
    </source>
</evidence>
<comment type="subcellular location">
    <subcellularLocation>
        <location evidence="5">Cell membrane</location>
        <topology evidence="5">Lipid-anchor</topology>
    </subcellularLocation>
</comment>
<reference evidence="8 9" key="1">
    <citation type="submission" date="2023-10" db="EMBL/GenBank/DDBJ databases">
        <title>Virgibacillus soli CC-YMP-6 genome.</title>
        <authorList>
            <person name="Miliotis G."/>
            <person name="Sengupta P."/>
            <person name="Hameed A."/>
            <person name="Chuvochina M."/>
            <person name="Mcdonagh F."/>
            <person name="Simpson A.C."/>
            <person name="Singh N.K."/>
            <person name="Rekha P.D."/>
            <person name="Raman K."/>
            <person name="Hugenholtz P."/>
            <person name="Venkateswaran K."/>
        </authorList>
    </citation>
    <scope>NUCLEOTIDE SEQUENCE [LARGE SCALE GENOMIC DNA]</scope>
    <source>
        <strain evidence="8 9">CC-YMP-6</strain>
    </source>
</reference>
<dbReference type="EC" id="5.2.1.8" evidence="5"/>
<proteinExistence type="inferred from homology"/>
<dbReference type="InterPro" id="IPR050245">
    <property type="entry name" value="PrsA_foldase"/>
</dbReference>
<comment type="similarity">
    <text evidence="5">Belongs to the PrsA family.</text>
</comment>
<name>A0ABU5CSE3_9BACI</name>
<comment type="function">
    <text evidence="5">Plays a major role in protein secretion by helping the post-translocational extracellular folding of several secreted proteins.</text>
</comment>
<feature type="coiled-coil region" evidence="6">
    <location>
        <begin position="116"/>
        <end position="147"/>
    </location>
</feature>
<keyword evidence="5" id="KW-0472">Membrane</keyword>
<keyword evidence="4 5" id="KW-0413">Isomerase</keyword>
<dbReference type="HAMAP" id="MF_01145">
    <property type="entry name" value="Foldase_PrsA"/>
    <property type="match status" value="1"/>
</dbReference>
<evidence type="ECO:0000259" key="7">
    <source>
        <dbReference type="PROSITE" id="PS50198"/>
    </source>
</evidence>
<evidence type="ECO:0000313" key="9">
    <source>
        <dbReference type="Proteomes" id="UP001275315"/>
    </source>
</evidence>
<dbReference type="InterPro" id="IPR023059">
    <property type="entry name" value="Foldase_PrsA"/>
</dbReference>
<comment type="catalytic activity">
    <reaction evidence="1 5">
        <text>[protein]-peptidylproline (omega=180) = [protein]-peptidylproline (omega=0)</text>
        <dbReference type="Rhea" id="RHEA:16237"/>
        <dbReference type="Rhea" id="RHEA-COMP:10747"/>
        <dbReference type="Rhea" id="RHEA-COMP:10748"/>
        <dbReference type="ChEBI" id="CHEBI:83833"/>
        <dbReference type="ChEBI" id="CHEBI:83834"/>
        <dbReference type="EC" id="5.2.1.8"/>
    </reaction>
</comment>
<protein>
    <recommendedName>
        <fullName evidence="5">Foldase protein PrsA</fullName>
        <ecNumber evidence="5">5.2.1.8</ecNumber>
    </recommendedName>
</protein>
<gene>
    <name evidence="5" type="primary">prsA</name>
    <name evidence="8" type="ORF">RWD45_12865</name>
</gene>
<dbReference type="PANTHER" id="PTHR47245:SF1">
    <property type="entry name" value="FOLDASE PROTEIN PRSA"/>
    <property type="match status" value="1"/>
</dbReference>
<dbReference type="Pfam" id="PF00639">
    <property type="entry name" value="Rotamase"/>
    <property type="match status" value="1"/>
</dbReference>
<accession>A0ABU5CSE3</accession>
<dbReference type="PANTHER" id="PTHR47245">
    <property type="entry name" value="PEPTIDYLPROLYL ISOMERASE"/>
    <property type="match status" value="1"/>
</dbReference>
<organism evidence="8 9">
    <name type="scientific">Paracerasibacillus soli</name>
    <dbReference type="NCBI Taxonomy" id="480284"/>
    <lineage>
        <taxon>Bacteria</taxon>
        <taxon>Bacillati</taxon>
        <taxon>Bacillota</taxon>
        <taxon>Bacilli</taxon>
        <taxon>Bacillales</taxon>
        <taxon>Bacillaceae</taxon>
        <taxon>Paracerasibacillus</taxon>
    </lineage>
</organism>
<keyword evidence="5" id="KW-0564">Palmitate</keyword>
<dbReference type="PROSITE" id="PS50198">
    <property type="entry name" value="PPIC_PPIASE_2"/>
    <property type="match status" value="1"/>
</dbReference>
<dbReference type="Gene3D" id="3.10.50.40">
    <property type="match status" value="1"/>
</dbReference>
<evidence type="ECO:0000256" key="6">
    <source>
        <dbReference type="SAM" id="Coils"/>
    </source>
</evidence>
<evidence type="ECO:0000256" key="4">
    <source>
        <dbReference type="ARBA" id="ARBA00023235"/>
    </source>
</evidence>
<feature type="domain" description="PpiC" evidence="7">
    <location>
        <begin position="134"/>
        <end position="223"/>
    </location>
</feature>
<evidence type="ECO:0000256" key="1">
    <source>
        <dbReference type="ARBA" id="ARBA00000971"/>
    </source>
</evidence>
<keyword evidence="5" id="KW-0449">Lipoprotein</keyword>
<dbReference type="InterPro" id="IPR046357">
    <property type="entry name" value="PPIase_dom_sf"/>
</dbReference>
<sequence length="271" mass="31226">MRKSIIFILCIWLLAGCNGDQVEVIAETDVGDITEAEFYEQLKHQYGDKVLEEMLLLKVLEDKYTVGETEITAEINMIKEQYGDQFEEWLAQQGMKDEDALQQVIQLRLLQEEAIAEHLKISEEALQEKYERLLEDLEAQHILVEDKETAEKLLEQIQAGVDFNKLANEYSLDVDADDGGYLGYFSAGDTEPNFEKVAYEMQVGDISDPVETKFGYHLIKVTDRRQTKDEIGSFADVKKRIQRMMISEKISAEEEEEILNQILKNANVRMK</sequence>
<evidence type="ECO:0000256" key="3">
    <source>
        <dbReference type="ARBA" id="ARBA00023110"/>
    </source>
</evidence>
<dbReference type="InterPro" id="IPR000297">
    <property type="entry name" value="PPIase_PpiC"/>
</dbReference>
<dbReference type="GO" id="GO:0003755">
    <property type="term" value="F:peptidyl-prolyl cis-trans isomerase activity"/>
    <property type="evidence" value="ECO:0007669"/>
    <property type="project" value="UniProtKB-EC"/>
</dbReference>
<dbReference type="Proteomes" id="UP001275315">
    <property type="component" value="Unassembled WGS sequence"/>
</dbReference>
<keyword evidence="3 5" id="KW-0697">Rotamase</keyword>
<keyword evidence="6" id="KW-0175">Coiled coil</keyword>